<feature type="compositionally biased region" description="Polar residues" evidence="1">
    <location>
        <begin position="1"/>
        <end position="14"/>
    </location>
</feature>
<proteinExistence type="predicted"/>
<reference evidence="2 3" key="1">
    <citation type="journal article" date="2015" name="Proc. Natl. Acad. Sci. U.S.A.">
        <title>The resurrection genome of Boea hygrometrica: A blueprint for survival of dehydration.</title>
        <authorList>
            <person name="Xiao L."/>
            <person name="Yang G."/>
            <person name="Zhang L."/>
            <person name="Yang X."/>
            <person name="Zhao S."/>
            <person name="Ji Z."/>
            <person name="Zhou Q."/>
            <person name="Hu M."/>
            <person name="Wang Y."/>
            <person name="Chen M."/>
            <person name="Xu Y."/>
            <person name="Jin H."/>
            <person name="Xiao X."/>
            <person name="Hu G."/>
            <person name="Bao F."/>
            <person name="Hu Y."/>
            <person name="Wan P."/>
            <person name="Li L."/>
            <person name="Deng X."/>
            <person name="Kuang T."/>
            <person name="Xiang C."/>
            <person name="Zhu J.K."/>
            <person name="Oliver M.J."/>
            <person name="He Y."/>
        </authorList>
    </citation>
    <scope>NUCLEOTIDE SEQUENCE [LARGE SCALE GENOMIC DNA]</scope>
    <source>
        <strain evidence="3">cv. XS01</strain>
    </source>
</reference>
<evidence type="ECO:0000256" key="1">
    <source>
        <dbReference type="SAM" id="MobiDB-lite"/>
    </source>
</evidence>
<organism evidence="2 3">
    <name type="scientific">Dorcoceras hygrometricum</name>
    <dbReference type="NCBI Taxonomy" id="472368"/>
    <lineage>
        <taxon>Eukaryota</taxon>
        <taxon>Viridiplantae</taxon>
        <taxon>Streptophyta</taxon>
        <taxon>Embryophyta</taxon>
        <taxon>Tracheophyta</taxon>
        <taxon>Spermatophyta</taxon>
        <taxon>Magnoliopsida</taxon>
        <taxon>eudicotyledons</taxon>
        <taxon>Gunneridae</taxon>
        <taxon>Pentapetalae</taxon>
        <taxon>asterids</taxon>
        <taxon>lamiids</taxon>
        <taxon>Lamiales</taxon>
        <taxon>Gesneriaceae</taxon>
        <taxon>Didymocarpoideae</taxon>
        <taxon>Trichosporeae</taxon>
        <taxon>Loxocarpinae</taxon>
        <taxon>Dorcoceras</taxon>
    </lineage>
</organism>
<feature type="compositionally biased region" description="Basic residues" evidence="1">
    <location>
        <begin position="24"/>
        <end position="33"/>
    </location>
</feature>
<gene>
    <name evidence="2" type="ORF">F511_18616</name>
</gene>
<evidence type="ECO:0000313" key="3">
    <source>
        <dbReference type="Proteomes" id="UP000250235"/>
    </source>
</evidence>
<evidence type="ECO:0000313" key="2">
    <source>
        <dbReference type="EMBL" id="KZV16823.1"/>
    </source>
</evidence>
<dbReference type="Proteomes" id="UP000250235">
    <property type="component" value="Unassembled WGS sequence"/>
</dbReference>
<keyword evidence="3" id="KW-1185">Reference proteome</keyword>
<dbReference type="EMBL" id="KV018559">
    <property type="protein sequence ID" value="KZV16823.1"/>
    <property type="molecule type" value="Genomic_DNA"/>
</dbReference>
<feature type="region of interest" description="Disordered" evidence="1">
    <location>
        <begin position="1"/>
        <end position="39"/>
    </location>
</feature>
<name>A0A2Z7A7N0_9LAMI</name>
<sequence>METHGSAFNSTQNDVAYKPDLSAKKKQISRPRSHPNDDVLASDLSAFKRKQISAHKSKTTAHEQQISHQISRLATHPNDAVAIPDLSSQPNASAHQMSTLLVDQHVKSAYVNRSHRVTTTHARYNETRSLNLLQFR</sequence>
<protein>
    <submittedName>
        <fullName evidence="2">Uncharacterized protein</fullName>
    </submittedName>
</protein>
<dbReference type="AlphaFoldDB" id="A0A2Z7A7N0"/>
<accession>A0A2Z7A7N0</accession>